<dbReference type="InterPro" id="IPR051340">
    <property type="entry name" value="Haloalkane_dehalogenase"/>
</dbReference>
<name>A0A401ZKQ8_9CHLR</name>
<evidence type="ECO:0000259" key="2">
    <source>
        <dbReference type="Pfam" id="PF00561"/>
    </source>
</evidence>
<dbReference type="Pfam" id="PF00561">
    <property type="entry name" value="Abhydrolase_1"/>
    <property type="match status" value="1"/>
</dbReference>
<dbReference type="PANTHER" id="PTHR42977:SF3">
    <property type="entry name" value="AB HYDROLASE-1 DOMAIN-CONTAINING PROTEIN"/>
    <property type="match status" value="1"/>
</dbReference>
<feature type="domain" description="AB hydrolase-1" evidence="2">
    <location>
        <begin position="84"/>
        <end position="347"/>
    </location>
</feature>
<dbReference type="AlphaFoldDB" id="A0A401ZKQ8"/>
<dbReference type="InterPro" id="IPR029058">
    <property type="entry name" value="AB_hydrolase_fold"/>
</dbReference>
<dbReference type="EMBL" id="BIFQ01000001">
    <property type="protein sequence ID" value="GCE07461.1"/>
    <property type="molecule type" value="Genomic_DNA"/>
</dbReference>
<evidence type="ECO:0000313" key="4">
    <source>
        <dbReference type="Proteomes" id="UP000287224"/>
    </source>
</evidence>
<reference evidence="4" key="1">
    <citation type="submission" date="2018-12" db="EMBL/GenBank/DDBJ databases">
        <title>Tengunoibacter tsumagoiensis gen. nov., sp. nov., Dictyobacter kobayashii sp. nov., D. alpinus sp. nov., and D. joshuensis sp. nov. and description of Dictyobacteraceae fam. nov. within the order Ktedonobacterales isolated from Tengu-no-mugimeshi.</title>
        <authorList>
            <person name="Wang C.M."/>
            <person name="Zheng Y."/>
            <person name="Sakai Y."/>
            <person name="Toyoda A."/>
            <person name="Minakuchi Y."/>
            <person name="Abe K."/>
            <person name="Yokota A."/>
            <person name="Yabe S."/>
        </authorList>
    </citation>
    <scope>NUCLEOTIDE SEQUENCE [LARGE SCALE GENOMIC DNA]</scope>
    <source>
        <strain evidence="4">S-27</strain>
    </source>
</reference>
<keyword evidence="4" id="KW-1185">Reference proteome</keyword>
<comment type="caution">
    <text evidence="3">The sequence shown here is derived from an EMBL/GenBank/DDBJ whole genome shotgun (WGS) entry which is preliminary data.</text>
</comment>
<accession>A0A401ZKQ8</accession>
<gene>
    <name evidence="3" type="ORF">KDAU_47900</name>
</gene>
<keyword evidence="1" id="KW-0378">Hydrolase</keyword>
<proteinExistence type="predicted"/>
<dbReference type="Proteomes" id="UP000287224">
    <property type="component" value="Unassembled WGS sequence"/>
</dbReference>
<dbReference type="PANTHER" id="PTHR42977">
    <property type="entry name" value="HYDROLASE-RELATED"/>
    <property type="match status" value="1"/>
</dbReference>
<sequence length="585" mass="66255">MNSIHLTKPAGDPDWRLEEAPTRPACMPEEGELTVYETENGVRFVRTLEERFTDLPDFPFEPRYAMVEGLRMHYVDEGPRDAEVILLLHGQPSWSYLYRKMIPPIVAASYRVIAVDHIGMGRSDKPLDLSFHTFEKHVQRLKTFIALLDLEEITLFCQDWGSLIGLRVAGDQPECFARIIVANGTLPVIPQGMNPFGVPNPVQVNCDLGDFSRPADLSPASWQTFFQRWIIYALTAPNFTPSQVISSMAQHTLSDAEKAAYDAPYPSISYKAAVRTFPSMVAAIEEQNVPAWQALGEYRKPFLFLAGEHDHNMGSTMNQQRMTSHIPGAQGQPHERFEAGGHFIQEDIGPVLADRVVNFMRANPLPQQAEESAEPQLKMHGQMHGARYGEVLLVSPHLSHVEATVYNTLGLNDCPDELWRQLDPEAIKKEHKARFVILNGPRYFLMDQIGSADVSQEHTTFGGLQMRRMAIVRIPLASAVRGGLKQKPYTENTVARTTDYVYNRGREVYELVTPDGTTYIMQSYSLKVDPTLKEEDLKTLGDRLKLPAGWQYRVRRLDHEYILPIRGQAYVIQDDLQNSYQRVSS</sequence>
<dbReference type="SUPFAM" id="SSF53474">
    <property type="entry name" value="alpha/beta-Hydrolases"/>
    <property type="match status" value="1"/>
</dbReference>
<dbReference type="NCBIfam" id="NF002043">
    <property type="entry name" value="PRK00870.1"/>
    <property type="match status" value="1"/>
</dbReference>
<dbReference type="InterPro" id="IPR000639">
    <property type="entry name" value="Epox_hydrolase-like"/>
</dbReference>
<dbReference type="InterPro" id="IPR000073">
    <property type="entry name" value="AB_hydrolase_1"/>
</dbReference>
<dbReference type="Gene3D" id="3.40.50.1820">
    <property type="entry name" value="alpha/beta hydrolase"/>
    <property type="match status" value="1"/>
</dbReference>
<evidence type="ECO:0000256" key="1">
    <source>
        <dbReference type="ARBA" id="ARBA00022801"/>
    </source>
</evidence>
<organism evidence="3 4">
    <name type="scientific">Dictyobacter aurantiacus</name>
    <dbReference type="NCBI Taxonomy" id="1936993"/>
    <lineage>
        <taxon>Bacteria</taxon>
        <taxon>Bacillati</taxon>
        <taxon>Chloroflexota</taxon>
        <taxon>Ktedonobacteria</taxon>
        <taxon>Ktedonobacterales</taxon>
        <taxon>Dictyobacteraceae</taxon>
        <taxon>Dictyobacter</taxon>
    </lineage>
</organism>
<protein>
    <recommendedName>
        <fullName evidence="2">AB hydrolase-1 domain-containing protein</fullName>
    </recommendedName>
</protein>
<evidence type="ECO:0000313" key="3">
    <source>
        <dbReference type="EMBL" id="GCE07461.1"/>
    </source>
</evidence>
<dbReference type="RefSeq" id="WP_218030969.1">
    <property type="nucleotide sequence ID" value="NZ_BIFQ01000001.1"/>
</dbReference>
<dbReference type="PRINTS" id="PR00412">
    <property type="entry name" value="EPOXHYDRLASE"/>
</dbReference>
<dbReference type="GO" id="GO:0004301">
    <property type="term" value="F:epoxide hydrolase activity"/>
    <property type="evidence" value="ECO:0007669"/>
    <property type="project" value="TreeGrafter"/>
</dbReference>